<name>A0A9P7SHY5_9HYPO</name>
<comment type="caution">
    <text evidence="2">The sequence shown here is derived from an EMBL/GenBank/DDBJ whole genome shotgun (WGS) entry which is preliminary data.</text>
</comment>
<gene>
    <name evidence="2" type="ORF">E4U60_001179</name>
</gene>
<proteinExistence type="predicted"/>
<evidence type="ECO:0000313" key="3">
    <source>
        <dbReference type="Proteomes" id="UP000706124"/>
    </source>
</evidence>
<accession>A0A9P7SHY5</accession>
<evidence type="ECO:0000256" key="1">
    <source>
        <dbReference type="SAM" id="MobiDB-lite"/>
    </source>
</evidence>
<reference evidence="2 3" key="1">
    <citation type="journal article" date="2020" name="bioRxiv">
        <title>Whole genome comparisons of ergot fungi reveals the divergence and evolution of species within the genus Claviceps are the result of varying mechanisms driving genome evolution and host range expansion.</title>
        <authorList>
            <person name="Wyka S.A."/>
            <person name="Mondo S.J."/>
            <person name="Liu M."/>
            <person name="Dettman J."/>
            <person name="Nalam V."/>
            <person name="Broders K.D."/>
        </authorList>
    </citation>
    <scope>NUCLEOTIDE SEQUENCE [LARGE SCALE GENOMIC DNA]</scope>
    <source>
        <strain evidence="2 3">CCC 1485</strain>
    </source>
</reference>
<protein>
    <submittedName>
        <fullName evidence="2">Uncharacterized protein</fullName>
    </submittedName>
</protein>
<dbReference type="EMBL" id="SRPO01000145">
    <property type="protein sequence ID" value="KAG5938800.1"/>
    <property type="molecule type" value="Genomic_DNA"/>
</dbReference>
<evidence type="ECO:0000313" key="2">
    <source>
        <dbReference type="EMBL" id="KAG5938800.1"/>
    </source>
</evidence>
<dbReference type="AlphaFoldDB" id="A0A9P7SHY5"/>
<feature type="region of interest" description="Disordered" evidence="1">
    <location>
        <begin position="26"/>
        <end position="66"/>
    </location>
</feature>
<dbReference type="Proteomes" id="UP000706124">
    <property type="component" value="Unassembled WGS sequence"/>
</dbReference>
<sequence length="66" mass="6844">MSTTTDFAAQIAAMESRLSSRIAAIQSNAPGQRNNGGGSPAGDPRPLGATHLCTMLSGGGRRRRPY</sequence>
<organism evidence="2 3">
    <name type="scientific">Claviceps pazoutovae</name>
    <dbReference type="NCBI Taxonomy" id="1649127"/>
    <lineage>
        <taxon>Eukaryota</taxon>
        <taxon>Fungi</taxon>
        <taxon>Dikarya</taxon>
        <taxon>Ascomycota</taxon>
        <taxon>Pezizomycotina</taxon>
        <taxon>Sordariomycetes</taxon>
        <taxon>Hypocreomycetidae</taxon>
        <taxon>Hypocreales</taxon>
        <taxon>Clavicipitaceae</taxon>
        <taxon>Claviceps</taxon>
    </lineage>
</organism>
<keyword evidence="3" id="KW-1185">Reference proteome</keyword>